<organism evidence="1 2">
    <name type="scientific">Dyella monticola</name>
    <dbReference type="NCBI Taxonomy" id="1927958"/>
    <lineage>
        <taxon>Bacteria</taxon>
        <taxon>Pseudomonadati</taxon>
        <taxon>Pseudomonadota</taxon>
        <taxon>Gammaproteobacteria</taxon>
        <taxon>Lysobacterales</taxon>
        <taxon>Rhodanobacteraceae</taxon>
        <taxon>Dyella</taxon>
    </lineage>
</organism>
<dbReference type="GO" id="GO:0016740">
    <property type="term" value="F:transferase activity"/>
    <property type="evidence" value="ECO:0007669"/>
    <property type="project" value="UniProtKB-KW"/>
</dbReference>
<protein>
    <submittedName>
        <fullName evidence="1">Sulfotransferase</fullName>
    </submittedName>
</protein>
<dbReference type="RefSeq" id="WP_115495543.1">
    <property type="nucleotide sequence ID" value="NZ_QRBE01000005.1"/>
</dbReference>
<gene>
    <name evidence="1" type="ORF">DWU98_10630</name>
</gene>
<dbReference type="InterPro" id="IPR027417">
    <property type="entry name" value="P-loop_NTPase"/>
</dbReference>
<reference evidence="1 2" key="1">
    <citation type="submission" date="2018-07" db="EMBL/GenBank/DDBJ databases">
        <title>Dyella monticola sp. nov. and Dyella psychrodurans sp. nov. isolated from monsoon evergreen broad-leaved forest soil of Dinghu Mountain, China.</title>
        <authorList>
            <person name="Gao Z."/>
            <person name="Qiu L."/>
        </authorList>
    </citation>
    <scope>NUCLEOTIDE SEQUENCE [LARGE SCALE GENOMIC DNA]</scope>
    <source>
        <strain evidence="1 2">4G-K06</strain>
    </source>
</reference>
<dbReference type="OrthoDB" id="9766687at2"/>
<dbReference type="AlphaFoldDB" id="A0A370WZT3"/>
<dbReference type="SUPFAM" id="SSF52540">
    <property type="entry name" value="P-loop containing nucleoside triphosphate hydrolases"/>
    <property type="match status" value="1"/>
</dbReference>
<keyword evidence="2" id="KW-1185">Reference proteome</keyword>
<dbReference type="Pfam" id="PF13469">
    <property type="entry name" value="Sulfotransfer_3"/>
    <property type="match status" value="1"/>
</dbReference>
<evidence type="ECO:0000313" key="2">
    <source>
        <dbReference type="Proteomes" id="UP000254258"/>
    </source>
</evidence>
<dbReference type="Gene3D" id="3.40.50.300">
    <property type="entry name" value="P-loop containing nucleotide triphosphate hydrolases"/>
    <property type="match status" value="1"/>
</dbReference>
<keyword evidence="1" id="KW-0808">Transferase</keyword>
<accession>A0A370WZT3</accession>
<name>A0A370WZT3_9GAMM</name>
<dbReference type="Proteomes" id="UP000254258">
    <property type="component" value="Unassembled WGS sequence"/>
</dbReference>
<evidence type="ECO:0000313" key="1">
    <source>
        <dbReference type="EMBL" id="RDS81674.1"/>
    </source>
</evidence>
<comment type="caution">
    <text evidence="1">The sequence shown here is derived from an EMBL/GenBank/DDBJ whole genome shotgun (WGS) entry which is preliminary data.</text>
</comment>
<sequence>MERRFHFISGLPRSGSTLLSAILSQNPRFHAGMSGPLGGAFNTLLGDLSGRNEYSVFITDEQRKRMLKGLFDTYYGPEYDAQVVFDTNRAWCTRMHHLKELFPQSKVIACVRHVSWIIDSVEQLVRKNTFQPSSIFNYQPGGTVYSRAEGLANGDGMVGYAYNAVKEAFYGHDTANLMLLRYETLTSDPARAMAAVYDFIGEPAYTHDFDNISYHADEFDLRAGTPGLHTVRKKIAVRERTSVLPPDVFRRFENDAFWLDPTLNPRQVRVV</sequence>
<dbReference type="EMBL" id="QRBE01000005">
    <property type="protein sequence ID" value="RDS81674.1"/>
    <property type="molecule type" value="Genomic_DNA"/>
</dbReference>
<proteinExistence type="predicted"/>